<accession>A0A7T8GS65</accession>
<dbReference type="Proteomes" id="UP000595437">
    <property type="component" value="Chromosome 16"/>
</dbReference>
<feature type="non-terminal residue" evidence="1">
    <location>
        <position position="65"/>
    </location>
</feature>
<keyword evidence="2" id="KW-1185">Reference proteome</keyword>
<dbReference type="AlphaFoldDB" id="A0A7T8GS65"/>
<proteinExistence type="predicted"/>
<sequence length="65" mass="7309">YIESTSIGVHDIHVLANDLGARGSLHQCIPFWSSPESPGGIQWQINGYQEMRDSSFRRAIHVTLE</sequence>
<reference evidence="2" key="1">
    <citation type="submission" date="2021-01" db="EMBL/GenBank/DDBJ databases">
        <title>Caligus Genome Assembly.</title>
        <authorList>
            <person name="Gallardo-Escarate C."/>
        </authorList>
    </citation>
    <scope>NUCLEOTIDE SEQUENCE [LARGE SCALE GENOMIC DNA]</scope>
</reference>
<protein>
    <submittedName>
        <fullName evidence="1">Uncharacterized protein</fullName>
    </submittedName>
</protein>
<evidence type="ECO:0000313" key="2">
    <source>
        <dbReference type="Proteomes" id="UP000595437"/>
    </source>
</evidence>
<evidence type="ECO:0000313" key="1">
    <source>
        <dbReference type="EMBL" id="QQP36814.1"/>
    </source>
</evidence>
<feature type="non-terminal residue" evidence="1">
    <location>
        <position position="1"/>
    </location>
</feature>
<gene>
    <name evidence="1" type="ORF">FKW44_022022</name>
</gene>
<dbReference type="EMBL" id="CP045905">
    <property type="protein sequence ID" value="QQP36814.1"/>
    <property type="molecule type" value="Genomic_DNA"/>
</dbReference>
<organism evidence="1 2">
    <name type="scientific">Caligus rogercresseyi</name>
    <name type="common">Sea louse</name>
    <dbReference type="NCBI Taxonomy" id="217165"/>
    <lineage>
        <taxon>Eukaryota</taxon>
        <taxon>Metazoa</taxon>
        <taxon>Ecdysozoa</taxon>
        <taxon>Arthropoda</taxon>
        <taxon>Crustacea</taxon>
        <taxon>Multicrustacea</taxon>
        <taxon>Hexanauplia</taxon>
        <taxon>Copepoda</taxon>
        <taxon>Siphonostomatoida</taxon>
        <taxon>Caligidae</taxon>
        <taxon>Caligus</taxon>
    </lineage>
</organism>
<name>A0A7T8GS65_CALRO</name>